<dbReference type="Pfam" id="PF10246">
    <property type="entry name" value="MRP-S35"/>
    <property type="match status" value="1"/>
</dbReference>
<dbReference type="Ensembl" id="ENSPMAT00000002217.1">
    <property type="protein sequence ID" value="ENSPMAP00000002206.1"/>
    <property type="gene ID" value="ENSPMAG00000002015.1"/>
</dbReference>
<accession>S4RAH5</accession>
<reference evidence="1" key="1">
    <citation type="submission" date="2025-08" db="UniProtKB">
        <authorList>
            <consortium name="Ensembl"/>
        </authorList>
    </citation>
    <scope>IDENTIFICATION</scope>
</reference>
<dbReference type="AlphaFoldDB" id="S4RAH5"/>
<dbReference type="HOGENOM" id="CLU_170011_0_0_1"/>
<dbReference type="PANTHER" id="PTHR13447:SF2">
    <property type="entry name" value="SMALL RIBOSOMAL SUBUNIT PROTEIN BS1M"/>
    <property type="match status" value="1"/>
</dbReference>
<dbReference type="PANTHER" id="PTHR13447">
    <property type="entry name" value="MITOCHONDRIAL 28S RIBOSOMAL PROTEIN S28"/>
    <property type="match status" value="1"/>
</dbReference>
<protein>
    <submittedName>
        <fullName evidence="1">Mitochondrial ribosomal protein S28</fullName>
    </submittedName>
</protein>
<sequence>MGVGRVQETFAEMLRKSPLMQLGPAKDKFVLGRIFHVVENELYIDFGGKFHCVCQRPAVDGEKYQRGARVRLRLVDLEMTARFLGAKTDTTLLEADAALLGLVESRDPQESK</sequence>
<proteinExistence type="predicted"/>
<reference evidence="1" key="2">
    <citation type="submission" date="2025-09" db="UniProtKB">
        <authorList>
            <consortium name="Ensembl"/>
        </authorList>
    </citation>
    <scope>IDENTIFICATION</scope>
</reference>
<name>S4RAH5_PETMA</name>
<dbReference type="InterPro" id="IPR019375">
    <property type="entry name" value="Ribosomal_bS1m"/>
</dbReference>
<dbReference type="OMA" id="NKYQKGT"/>
<organism evidence="1">
    <name type="scientific">Petromyzon marinus</name>
    <name type="common">Sea lamprey</name>
    <dbReference type="NCBI Taxonomy" id="7757"/>
    <lineage>
        <taxon>Eukaryota</taxon>
        <taxon>Metazoa</taxon>
        <taxon>Chordata</taxon>
        <taxon>Craniata</taxon>
        <taxon>Vertebrata</taxon>
        <taxon>Cyclostomata</taxon>
        <taxon>Hyperoartia</taxon>
        <taxon>Petromyzontiformes</taxon>
        <taxon>Petromyzontidae</taxon>
        <taxon>Petromyzon</taxon>
    </lineage>
</organism>
<dbReference type="STRING" id="7757.ENSPMAP00000002206"/>
<evidence type="ECO:0000313" key="1">
    <source>
        <dbReference type="Ensembl" id="ENSPMAP00000002206.1"/>
    </source>
</evidence>
<dbReference type="GO" id="GO:0005763">
    <property type="term" value="C:mitochondrial small ribosomal subunit"/>
    <property type="evidence" value="ECO:0007669"/>
    <property type="project" value="TreeGrafter"/>
</dbReference>
<dbReference type="GeneTree" id="ENSGT00390000001057"/>